<dbReference type="AlphaFoldDB" id="A0A174WZ31"/>
<dbReference type="Proteomes" id="UP001055091">
    <property type="component" value="Unassembled WGS sequence"/>
</dbReference>
<dbReference type="OrthoDB" id="2087381at2"/>
<organism evidence="2 3">
    <name type="scientific">Hungatella hathewayi</name>
    <dbReference type="NCBI Taxonomy" id="154046"/>
    <lineage>
        <taxon>Bacteria</taxon>
        <taxon>Bacillati</taxon>
        <taxon>Bacillota</taxon>
        <taxon>Clostridia</taxon>
        <taxon>Lachnospirales</taxon>
        <taxon>Lachnospiraceae</taxon>
        <taxon>Hungatella</taxon>
    </lineage>
</organism>
<dbReference type="EMBL" id="BQNJ01000002">
    <property type="protein sequence ID" value="GKH02837.1"/>
    <property type="molecule type" value="Genomic_DNA"/>
</dbReference>
<evidence type="ECO:0000313" key="2">
    <source>
        <dbReference type="EMBL" id="MUB66998.1"/>
    </source>
</evidence>
<sequence>MNPQKLEKILQLQTYGMYYLTCYLWAKFFEDNNMAWVYCPESGRDGMVDEAADFYLPDQDAYMLADLGRPGRKYINIQKLANDSGKTIILGGAQGKFSILEEGKRFSGPDAWLCECAACGRYYFMNSSGSFACRVCGEHDGDHHLQNVMYGDDGLFGLQE</sequence>
<gene>
    <name evidence="1" type="ORF">CE91St55_48180</name>
    <name evidence="2" type="ORF">GNE07_28680</name>
</gene>
<protein>
    <submittedName>
        <fullName evidence="2">Uncharacterized protein</fullName>
    </submittedName>
</protein>
<comment type="caution">
    <text evidence="2">The sequence shown here is derived from an EMBL/GenBank/DDBJ whole genome shotgun (WGS) entry which is preliminary data.</text>
</comment>
<dbReference type="RefSeq" id="WP_055651538.1">
    <property type="nucleotide sequence ID" value="NZ_BQNJ01000002.1"/>
</dbReference>
<evidence type="ECO:0000313" key="1">
    <source>
        <dbReference type="EMBL" id="GKH02837.1"/>
    </source>
</evidence>
<reference evidence="2 3" key="1">
    <citation type="submission" date="2019-09" db="EMBL/GenBank/DDBJ databases">
        <title>Draft genome sequencing of Hungatella hathewayi 123Y-2.</title>
        <authorList>
            <person name="Lv Q."/>
            <person name="Li S."/>
        </authorList>
    </citation>
    <scope>NUCLEOTIDE SEQUENCE [LARGE SCALE GENOMIC DNA]</scope>
    <source>
        <strain evidence="2 3">123Y-2</strain>
    </source>
</reference>
<dbReference type="Proteomes" id="UP000434223">
    <property type="component" value="Unassembled WGS sequence"/>
</dbReference>
<proteinExistence type="predicted"/>
<dbReference type="EMBL" id="WNME01000040">
    <property type="protein sequence ID" value="MUB66998.1"/>
    <property type="molecule type" value="Genomic_DNA"/>
</dbReference>
<name>A0A174WZ31_9FIRM</name>
<reference evidence="1" key="2">
    <citation type="submission" date="2022-01" db="EMBL/GenBank/DDBJ databases">
        <title>Novel bile acid biosynthetic pathways are enriched in the microbiome of centenarians.</title>
        <authorList>
            <person name="Sato Y."/>
            <person name="Atarashi K."/>
            <person name="Plichta R.D."/>
            <person name="Arai Y."/>
            <person name="Sasajima S."/>
            <person name="Kearney M.S."/>
            <person name="Suda W."/>
            <person name="Takeshita K."/>
            <person name="Sasaki T."/>
            <person name="Okamoto S."/>
            <person name="Skelly N.A."/>
            <person name="Okamura Y."/>
            <person name="Vlamakis H."/>
            <person name="Li Y."/>
            <person name="Tanoue T."/>
            <person name="Takei H."/>
            <person name="Nittono H."/>
            <person name="Narushima S."/>
            <person name="Irie J."/>
            <person name="Itoh H."/>
            <person name="Moriya K."/>
            <person name="Sugiura Y."/>
            <person name="Suematsu M."/>
            <person name="Moritoki N."/>
            <person name="Shibata S."/>
            <person name="Littman R.D."/>
            <person name="Fischbach A.M."/>
            <person name="Uwamino Y."/>
            <person name="Inoue T."/>
            <person name="Honda A."/>
            <person name="Hattori M."/>
            <person name="Murai T."/>
            <person name="Xavier J.R."/>
            <person name="Hirose N."/>
            <person name="Honda K."/>
        </authorList>
    </citation>
    <scope>NUCLEOTIDE SEQUENCE</scope>
    <source>
        <strain evidence="1">CE91-St55</strain>
    </source>
</reference>
<accession>A0A174WZ31</accession>
<evidence type="ECO:0000313" key="3">
    <source>
        <dbReference type="Proteomes" id="UP000434223"/>
    </source>
</evidence>